<reference evidence="8 9" key="1">
    <citation type="submission" date="2019-02" db="EMBL/GenBank/DDBJ databases">
        <title>Deep-cultivation of Planctomycetes and their phenomic and genomic characterization uncovers novel biology.</title>
        <authorList>
            <person name="Wiegand S."/>
            <person name="Jogler M."/>
            <person name="Boedeker C."/>
            <person name="Pinto D."/>
            <person name="Vollmers J."/>
            <person name="Rivas-Marin E."/>
            <person name="Kohn T."/>
            <person name="Peeters S.H."/>
            <person name="Heuer A."/>
            <person name="Rast P."/>
            <person name="Oberbeckmann S."/>
            <person name="Bunk B."/>
            <person name="Jeske O."/>
            <person name="Meyerdierks A."/>
            <person name="Storesund J.E."/>
            <person name="Kallscheuer N."/>
            <person name="Luecker S."/>
            <person name="Lage O.M."/>
            <person name="Pohl T."/>
            <person name="Merkel B.J."/>
            <person name="Hornburger P."/>
            <person name="Mueller R.-W."/>
            <person name="Bruemmer F."/>
            <person name="Labrenz M."/>
            <person name="Spormann A.M."/>
            <person name="Op den Camp H."/>
            <person name="Overmann J."/>
            <person name="Amann R."/>
            <person name="Jetten M.S.M."/>
            <person name="Mascher T."/>
            <person name="Medema M.H."/>
            <person name="Devos D.P."/>
            <person name="Kaster A.-K."/>
            <person name="Ovreas L."/>
            <person name="Rohde M."/>
            <person name="Galperin M.Y."/>
            <person name="Jogler C."/>
        </authorList>
    </citation>
    <scope>NUCLEOTIDE SEQUENCE [LARGE SCALE GENOMIC DNA]</scope>
    <source>
        <strain evidence="8 9">ETA_A1</strain>
    </source>
</reference>
<keyword evidence="9" id="KW-1185">Reference proteome</keyword>
<dbReference type="SUPFAM" id="SSF56112">
    <property type="entry name" value="Protein kinase-like (PK-like)"/>
    <property type="match status" value="1"/>
</dbReference>
<dbReference type="GO" id="GO:0004674">
    <property type="term" value="F:protein serine/threonine kinase activity"/>
    <property type="evidence" value="ECO:0007669"/>
    <property type="project" value="UniProtKB-EC"/>
</dbReference>
<dbReference type="InterPro" id="IPR000719">
    <property type="entry name" value="Prot_kinase_dom"/>
</dbReference>
<sequence>MPTAPAPPPAVTDRQAFLAALCRSGILAPARLAKATAAVPDDATAAAAAAALVAAGFLTRFQAGRLLAGRTDGFVIDPYVIQEEVGRGPGGRVFKALHGSMHRTVAIKVLAAGRTRTPDAKEAFRREARAAAGLNHPNIITAFDASERGERAYVATEYVDGPDLARLVKARGPLPAAEACEIVRQAAVALEYAREQGMTHSGIKPTNLLVARASKTLPGCVVKVADFGISRLAPADAAVDTDTQLPAAGAADYAAPEAAGDHRSDLYSLGCVFYFLLTGRPPFPGGSAESKASRHRGEFPAPVEAQRPDVPPGVAEVVRRLLAKDPNARYPSAAALAARLDALAGGAGDEDGGYVAFDVPAGQASSSYQPGYLTGMNPPPAPTTGRHAPVGETLSDASPWAALTDEVRPPRRRGGVSAVTLLAVVLSVAGAVALGASLVLKAVAR</sequence>
<dbReference type="PROSITE" id="PS50011">
    <property type="entry name" value="PROTEIN_KINASE_DOM"/>
    <property type="match status" value="1"/>
</dbReference>
<dbReference type="KEGG" id="uli:ETAA1_00680"/>
<keyword evidence="6" id="KW-1133">Transmembrane helix</keyword>
<dbReference type="PANTHER" id="PTHR43289:SF6">
    <property type="entry name" value="SERINE_THREONINE-PROTEIN KINASE NEKL-3"/>
    <property type="match status" value="1"/>
</dbReference>
<protein>
    <submittedName>
        <fullName evidence="8">Serine/threonine-protein kinase PknB</fullName>
        <ecNumber evidence="8">2.7.11.1</ecNumber>
    </submittedName>
</protein>
<evidence type="ECO:0000313" key="8">
    <source>
        <dbReference type="EMBL" id="QDU18185.1"/>
    </source>
</evidence>
<feature type="transmembrane region" description="Helical" evidence="6">
    <location>
        <begin position="418"/>
        <end position="440"/>
    </location>
</feature>
<name>A0A517XL00_9BACT</name>
<dbReference type="GO" id="GO:0005524">
    <property type="term" value="F:ATP binding"/>
    <property type="evidence" value="ECO:0007669"/>
    <property type="project" value="UniProtKB-KW"/>
</dbReference>
<keyword evidence="6" id="KW-0472">Membrane</keyword>
<dbReference type="Pfam" id="PF00069">
    <property type="entry name" value="Pkinase"/>
    <property type="match status" value="1"/>
</dbReference>
<keyword evidence="2" id="KW-0547">Nucleotide-binding</keyword>
<dbReference type="EMBL" id="CP036273">
    <property type="protein sequence ID" value="QDU18185.1"/>
    <property type="molecule type" value="Genomic_DNA"/>
</dbReference>
<keyword evidence="3 8" id="KW-0418">Kinase</keyword>
<evidence type="ECO:0000256" key="6">
    <source>
        <dbReference type="SAM" id="Phobius"/>
    </source>
</evidence>
<keyword evidence="6" id="KW-0812">Transmembrane</keyword>
<evidence type="ECO:0000256" key="2">
    <source>
        <dbReference type="ARBA" id="ARBA00022741"/>
    </source>
</evidence>
<dbReference type="PANTHER" id="PTHR43289">
    <property type="entry name" value="MITOGEN-ACTIVATED PROTEIN KINASE KINASE KINASE 20-RELATED"/>
    <property type="match status" value="1"/>
</dbReference>
<gene>
    <name evidence="8" type="primary">pknB_1</name>
    <name evidence="8" type="ORF">ETAA1_00680</name>
</gene>
<organism evidence="8 9">
    <name type="scientific">Urbifossiella limnaea</name>
    <dbReference type="NCBI Taxonomy" id="2528023"/>
    <lineage>
        <taxon>Bacteria</taxon>
        <taxon>Pseudomonadati</taxon>
        <taxon>Planctomycetota</taxon>
        <taxon>Planctomycetia</taxon>
        <taxon>Gemmatales</taxon>
        <taxon>Gemmataceae</taxon>
        <taxon>Urbifossiella</taxon>
    </lineage>
</organism>
<keyword evidence="4" id="KW-0067">ATP-binding</keyword>
<dbReference type="Proteomes" id="UP000319576">
    <property type="component" value="Chromosome"/>
</dbReference>
<evidence type="ECO:0000256" key="1">
    <source>
        <dbReference type="ARBA" id="ARBA00022679"/>
    </source>
</evidence>
<evidence type="ECO:0000256" key="5">
    <source>
        <dbReference type="SAM" id="MobiDB-lite"/>
    </source>
</evidence>
<evidence type="ECO:0000313" key="9">
    <source>
        <dbReference type="Proteomes" id="UP000319576"/>
    </source>
</evidence>
<accession>A0A517XL00</accession>
<evidence type="ECO:0000256" key="3">
    <source>
        <dbReference type="ARBA" id="ARBA00022777"/>
    </source>
</evidence>
<dbReference type="Gene3D" id="3.30.200.20">
    <property type="entry name" value="Phosphorylase Kinase, domain 1"/>
    <property type="match status" value="1"/>
</dbReference>
<dbReference type="RefSeq" id="WP_145233296.1">
    <property type="nucleotide sequence ID" value="NZ_CP036273.1"/>
</dbReference>
<dbReference type="Gene3D" id="1.10.510.10">
    <property type="entry name" value="Transferase(Phosphotransferase) domain 1"/>
    <property type="match status" value="1"/>
</dbReference>
<evidence type="ECO:0000256" key="4">
    <source>
        <dbReference type="ARBA" id="ARBA00022840"/>
    </source>
</evidence>
<evidence type="ECO:0000259" key="7">
    <source>
        <dbReference type="PROSITE" id="PS50011"/>
    </source>
</evidence>
<dbReference type="EC" id="2.7.11.1" evidence="8"/>
<feature type="domain" description="Protein kinase" evidence="7">
    <location>
        <begin position="79"/>
        <end position="343"/>
    </location>
</feature>
<dbReference type="InterPro" id="IPR011009">
    <property type="entry name" value="Kinase-like_dom_sf"/>
</dbReference>
<keyword evidence="1 8" id="KW-0808">Transferase</keyword>
<feature type="region of interest" description="Disordered" evidence="5">
    <location>
        <begin position="285"/>
        <end position="308"/>
    </location>
</feature>
<dbReference type="OrthoDB" id="6111975at2"/>
<proteinExistence type="predicted"/>
<dbReference type="AlphaFoldDB" id="A0A517XL00"/>
<dbReference type="CDD" id="cd14014">
    <property type="entry name" value="STKc_PknB_like"/>
    <property type="match status" value="1"/>
</dbReference>